<dbReference type="PANTHER" id="PTHR10569">
    <property type="entry name" value="GLYCOGEN DEBRANCHING ENZYME"/>
    <property type="match status" value="1"/>
</dbReference>
<dbReference type="InterPro" id="IPR010401">
    <property type="entry name" value="AGL/Gdb1"/>
</dbReference>
<comment type="caution">
    <text evidence="3">The sequence shown here is derived from an EMBL/GenBank/DDBJ whole genome shotgun (WGS) entry which is preliminary data.</text>
</comment>
<dbReference type="AlphaFoldDB" id="A0A9D6UMB2"/>
<dbReference type="NCBIfam" id="TIGR01561">
    <property type="entry name" value="gde_arch"/>
    <property type="match status" value="1"/>
</dbReference>
<dbReference type="GO" id="GO:0005980">
    <property type="term" value="P:glycogen catabolic process"/>
    <property type="evidence" value="ECO:0007669"/>
    <property type="project" value="InterPro"/>
</dbReference>
<dbReference type="Gene3D" id="1.50.10.10">
    <property type="match status" value="1"/>
</dbReference>
<evidence type="ECO:0000259" key="2">
    <source>
        <dbReference type="Pfam" id="PF12439"/>
    </source>
</evidence>
<dbReference type="GO" id="GO:0004135">
    <property type="term" value="F:amylo-alpha-1,6-glucosidase activity"/>
    <property type="evidence" value="ECO:0007669"/>
    <property type="project" value="InterPro"/>
</dbReference>
<proteinExistence type="predicted"/>
<protein>
    <submittedName>
        <fullName evidence="3">Glycogen debranching enzyme family protein</fullName>
    </submittedName>
</protein>
<dbReference type="InterPro" id="IPR024742">
    <property type="entry name" value="Glycogen_debranch_N"/>
</dbReference>
<dbReference type="InterPro" id="IPR008928">
    <property type="entry name" value="6-hairpin_glycosidase_sf"/>
</dbReference>
<dbReference type="EMBL" id="JACRKR010000098">
    <property type="protein sequence ID" value="MBI5078772.1"/>
    <property type="molecule type" value="Genomic_DNA"/>
</dbReference>
<accession>A0A9D6UMB2</accession>
<feature type="domain" description="Glycogen debranching enzyme bacterial and archaeal type N-terminal" evidence="2">
    <location>
        <begin position="21"/>
        <end position="236"/>
    </location>
</feature>
<dbReference type="InterPro" id="IPR006451">
    <property type="entry name" value="Glycogen_debranch_arc"/>
</dbReference>
<evidence type="ECO:0000259" key="1">
    <source>
        <dbReference type="Pfam" id="PF06202"/>
    </source>
</evidence>
<evidence type="ECO:0000313" key="3">
    <source>
        <dbReference type="EMBL" id="MBI5078772.1"/>
    </source>
</evidence>
<dbReference type="Pfam" id="PF12439">
    <property type="entry name" value="GDE_N"/>
    <property type="match status" value="1"/>
</dbReference>
<dbReference type="InterPro" id="IPR012341">
    <property type="entry name" value="6hp_glycosidase-like_sf"/>
</dbReference>
<dbReference type="Proteomes" id="UP000808761">
    <property type="component" value="Unassembled WGS sequence"/>
</dbReference>
<evidence type="ECO:0000313" key="4">
    <source>
        <dbReference type="Proteomes" id="UP000808761"/>
    </source>
</evidence>
<feature type="domain" description="Glycogen debranching enzyme C-terminal" evidence="1">
    <location>
        <begin position="291"/>
        <end position="661"/>
    </location>
</feature>
<dbReference type="InterPro" id="IPR032790">
    <property type="entry name" value="GDE_C"/>
</dbReference>
<sequence>MNETITYFVGDFRSIEQALEKEWLIANGIGGFASGTILGVNTRRYHGLLIAAARPPAGRIHAVANLEEDFIVGKEIFPLSIQQYKGVFHPRGDRNFLSFSWRHWPQIEWRLGGARIVKSIVMPHGENATVTRYEFRDMPSGAGFRLRPLLTGRDFHCQSHENSNVRGTVFRDGDWDRIDLYEGISPLFLYFSGPPMTGDPVWHRNVFEKKEAERGMEAYEDYFSPGFWRVSLEAGDCDLYFKAAFGEAGEAPGEEVFTKEKLRMIRLTPAGLTAPGDAEENRAASLLCSAADGFIVDRKVGKDEGNRQNLKTILAGYPWFADWGRDAMIALPGLTLCTGRFEAAKEILAAFAHFCDRGMLPNRFPDGDEAPEYNTADAAMWFFFAAYKYLVYTQDWSFVRETLFPTMLEIVEWHVKGTRFGIRVDASDGLVAIGDSSSQLTWMDAKVNDVPVTPRAGKPVEINALWTFGLWFLEKISNKLNKPFCFSEIYSLASRSFEKTFWNDEKKCLFDVVRENSADASIRPNQIIALSLPISFVSREKAELVWNHVDRELYTPYGLRSLASDHPLYSARYEGGPANRDAAYHQGTVWLWPLGHHLTAFRNVFGRSEKTREETRRRLRPLWGHLADAGVGWLGEIFDAEPPHVPRGCIAQAWSVAEALRVYSEEVLGQAPQGKFEGLV</sequence>
<dbReference type="SUPFAM" id="SSF48208">
    <property type="entry name" value="Six-hairpin glycosidases"/>
    <property type="match status" value="1"/>
</dbReference>
<dbReference type="GO" id="GO:0004134">
    <property type="term" value="F:4-alpha-glucanotransferase activity"/>
    <property type="evidence" value="ECO:0007669"/>
    <property type="project" value="InterPro"/>
</dbReference>
<gene>
    <name evidence="3" type="ORF">HZB08_01985</name>
</gene>
<dbReference type="Pfam" id="PF06202">
    <property type="entry name" value="GDE_C"/>
    <property type="match status" value="1"/>
</dbReference>
<dbReference type="FunFam" id="1.50.10.10:FF:000073">
    <property type="entry name" value="Glycogen debranching enzyme, hypothetical (TreX-like)"/>
    <property type="match status" value="1"/>
</dbReference>
<dbReference type="PANTHER" id="PTHR10569:SF2">
    <property type="entry name" value="GLYCOGEN DEBRANCHING ENZYME"/>
    <property type="match status" value="1"/>
</dbReference>
<name>A0A9D6UMB2_UNCSA</name>
<reference evidence="3" key="1">
    <citation type="submission" date="2020-07" db="EMBL/GenBank/DDBJ databases">
        <title>Huge and variable diversity of episymbiotic CPR bacteria and DPANN archaea in groundwater ecosystems.</title>
        <authorList>
            <person name="He C.Y."/>
            <person name="Keren R."/>
            <person name="Whittaker M."/>
            <person name="Farag I.F."/>
            <person name="Doudna J."/>
            <person name="Cate J.H.D."/>
            <person name="Banfield J.F."/>
        </authorList>
    </citation>
    <scope>NUCLEOTIDE SEQUENCE</scope>
    <source>
        <strain evidence="3">NC_groundwater_1860_Pr3_B-0.1um_51_7</strain>
    </source>
</reference>
<organism evidence="3 4">
    <name type="scientific">Candidatus Saganbacteria bacterium</name>
    <dbReference type="NCBI Taxonomy" id="2575572"/>
    <lineage>
        <taxon>Bacteria</taxon>
        <taxon>Bacillati</taxon>
        <taxon>Saganbacteria</taxon>
    </lineage>
</organism>